<name>A0AAV6Q1U9_SOLSE</name>
<dbReference type="GO" id="GO:0045892">
    <property type="term" value="P:negative regulation of DNA-templated transcription"/>
    <property type="evidence" value="ECO:0007669"/>
    <property type="project" value="TreeGrafter"/>
</dbReference>
<sequence>MSTSDSDYSIDWLASDEEDYESPKTLSPRCTVESSSSSSSSSSSRESPTSCVHSGANQRRMSKSRNCADVRAQAVLQTPAFSLPQGSTSVCLQQTLPVESQHRSTRKRANSAGLDGLCEKNQADTENELFSHKCLELQCYIQPLSSILRSLKSGRYSERLSSFQESIAMDRIQRILGVLQNPNMGGRFLRIILKIEEMLRSWFPQIKPNLQQMFDDAPPKKQKRHSSSSSSPAASHCSSDIKVTASFSSCLLKWCHTSSPICSLKTTESAHSPAATAALLLPARYRQEVTQDNVVSSSTDSHTRSQHHLSAQPVHSQGLTPFTISSPCLKRLLQTKDSIITPRTVGDEDWLS</sequence>
<evidence type="ECO:0000256" key="1">
    <source>
        <dbReference type="SAM" id="MobiDB-lite"/>
    </source>
</evidence>
<feature type="compositionally biased region" description="Low complexity" evidence="1">
    <location>
        <begin position="227"/>
        <end position="236"/>
    </location>
</feature>
<keyword evidence="3" id="KW-1185">Reference proteome</keyword>
<feature type="compositionally biased region" description="Low complexity" evidence="1">
    <location>
        <begin position="27"/>
        <end position="52"/>
    </location>
</feature>
<dbReference type="AlphaFoldDB" id="A0AAV6Q1U9"/>
<dbReference type="Pfam" id="PF15673">
    <property type="entry name" value="Ciart"/>
    <property type="match status" value="1"/>
</dbReference>
<evidence type="ECO:0000313" key="2">
    <source>
        <dbReference type="EMBL" id="KAG7481975.1"/>
    </source>
</evidence>
<protein>
    <submittedName>
        <fullName evidence="2">Circadian-associated transcriptional repressor-like</fullName>
    </submittedName>
</protein>
<accession>A0AAV6Q1U9</accession>
<feature type="region of interest" description="Disordered" evidence="1">
    <location>
        <begin position="213"/>
        <end position="236"/>
    </location>
</feature>
<evidence type="ECO:0000313" key="3">
    <source>
        <dbReference type="Proteomes" id="UP000693946"/>
    </source>
</evidence>
<dbReference type="Proteomes" id="UP000693946">
    <property type="component" value="Linkage Group LG7"/>
</dbReference>
<proteinExistence type="predicted"/>
<dbReference type="InterPro" id="IPR031373">
    <property type="entry name" value="Ciart"/>
</dbReference>
<feature type="region of interest" description="Disordered" evidence="1">
    <location>
        <begin position="1"/>
        <end position="64"/>
    </location>
</feature>
<comment type="caution">
    <text evidence="2">The sequence shown here is derived from an EMBL/GenBank/DDBJ whole genome shotgun (WGS) entry which is preliminary data.</text>
</comment>
<reference evidence="2 3" key="1">
    <citation type="journal article" date="2021" name="Sci. Rep.">
        <title>Chromosome anchoring in Senegalese sole (Solea senegalensis) reveals sex-associated markers and genome rearrangements in flatfish.</title>
        <authorList>
            <person name="Guerrero-Cozar I."/>
            <person name="Gomez-Garrido J."/>
            <person name="Berbel C."/>
            <person name="Martinez-Blanch J.F."/>
            <person name="Alioto T."/>
            <person name="Claros M.G."/>
            <person name="Gagnaire P.A."/>
            <person name="Manchado M."/>
        </authorList>
    </citation>
    <scope>NUCLEOTIDE SEQUENCE [LARGE SCALE GENOMIC DNA]</scope>
    <source>
        <strain evidence="2">Sse05_10M</strain>
    </source>
</reference>
<dbReference type="GO" id="GO:0032922">
    <property type="term" value="P:circadian regulation of gene expression"/>
    <property type="evidence" value="ECO:0007669"/>
    <property type="project" value="InterPro"/>
</dbReference>
<dbReference type="GO" id="GO:0005634">
    <property type="term" value="C:nucleus"/>
    <property type="evidence" value="ECO:0007669"/>
    <property type="project" value="TreeGrafter"/>
</dbReference>
<dbReference type="PANTHER" id="PTHR35441:SF2">
    <property type="entry name" value="CIRCADIAN-ASSOCIATED TRANSCRIPTIONAL REPRESSOR"/>
    <property type="match status" value="1"/>
</dbReference>
<dbReference type="PANTHER" id="PTHR35441">
    <property type="entry name" value="CIRCADIAN-ASSOCIATED TRANSCRIPTIONAL REPRESSOR"/>
    <property type="match status" value="1"/>
</dbReference>
<dbReference type="EMBL" id="JAGKHQ010000019">
    <property type="protein sequence ID" value="KAG7481975.1"/>
    <property type="molecule type" value="Genomic_DNA"/>
</dbReference>
<organism evidence="2 3">
    <name type="scientific">Solea senegalensis</name>
    <name type="common">Senegalese sole</name>
    <dbReference type="NCBI Taxonomy" id="28829"/>
    <lineage>
        <taxon>Eukaryota</taxon>
        <taxon>Metazoa</taxon>
        <taxon>Chordata</taxon>
        <taxon>Craniata</taxon>
        <taxon>Vertebrata</taxon>
        <taxon>Euteleostomi</taxon>
        <taxon>Actinopterygii</taxon>
        <taxon>Neopterygii</taxon>
        <taxon>Teleostei</taxon>
        <taxon>Neoteleostei</taxon>
        <taxon>Acanthomorphata</taxon>
        <taxon>Carangaria</taxon>
        <taxon>Pleuronectiformes</taxon>
        <taxon>Pleuronectoidei</taxon>
        <taxon>Soleidae</taxon>
        <taxon>Solea</taxon>
    </lineage>
</organism>
<gene>
    <name evidence="2" type="ORF">JOB18_009843</name>
</gene>
<dbReference type="GO" id="GO:0000978">
    <property type="term" value="F:RNA polymerase II cis-regulatory region sequence-specific DNA binding"/>
    <property type="evidence" value="ECO:0007669"/>
    <property type="project" value="TreeGrafter"/>
</dbReference>